<name>A0A1J4JDY0_9EUKA</name>
<comment type="caution">
    <text evidence="2">The sequence shown here is derived from an EMBL/GenBank/DDBJ whole genome shotgun (WGS) entry which is preliminary data.</text>
</comment>
<dbReference type="Proteomes" id="UP000179807">
    <property type="component" value="Unassembled WGS sequence"/>
</dbReference>
<dbReference type="AlphaFoldDB" id="A0A1J4JDY0"/>
<evidence type="ECO:0000256" key="1">
    <source>
        <dbReference type="SAM" id="Coils"/>
    </source>
</evidence>
<dbReference type="RefSeq" id="XP_068350499.1">
    <property type="nucleotide sequence ID" value="XM_068510825.1"/>
</dbReference>
<sequence>MDEEVLGEKIILLQEVENAMNRIKVLKEERIALKKYVDNEFLKITELLENEDQHIKKKVHLLIKEESEEMMKQIKELEVGNKQSEIQIQFIKNIIDIQNEKTSQNLTIKSKRNQINRNNHNNHQIIELQKEVETINNELDKLKSTKNNSSKVNRTAIIQINDIQHRIKKLKLRITKSSQNKKKIQQKSEKEPSFAQLFVDVPSMSRIQLIFRPKQE</sequence>
<dbReference type="VEuPathDB" id="TrichDB:TRFO_36417"/>
<gene>
    <name evidence="2" type="ORF">TRFO_36417</name>
</gene>
<keyword evidence="3" id="KW-1185">Reference proteome</keyword>
<feature type="coiled-coil region" evidence="1">
    <location>
        <begin position="9"/>
        <end position="36"/>
    </location>
</feature>
<reference evidence="2" key="1">
    <citation type="submission" date="2016-10" db="EMBL/GenBank/DDBJ databases">
        <authorList>
            <person name="Benchimol M."/>
            <person name="Almeida L.G."/>
            <person name="Vasconcelos A.T."/>
            <person name="Perreira-Neves A."/>
            <person name="Rosa I.A."/>
            <person name="Tasca T."/>
            <person name="Bogo M.R."/>
            <person name="de Souza W."/>
        </authorList>
    </citation>
    <scope>NUCLEOTIDE SEQUENCE [LARGE SCALE GENOMIC DNA]</scope>
    <source>
        <strain evidence="2">K</strain>
    </source>
</reference>
<proteinExistence type="predicted"/>
<accession>A0A1J4JDY0</accession>
<evidence type="ECO:0000313" key="3">
    <source>
        <dbReference type="Proteomes" id="UP000179807"/>
    </source>
</evidence>
<keyword evidence="1" id="KW-0175">Coiled coil</keyword>
<feature type="coiled-coil region" evidence="1">
    <location>
        <begin position="118"/>
        <end position="187"/>
    </location>
</feature>
<dbReference type="EMBL" id="MLAK01001120">
    <property type="protein sequence ID" value="OHS97362.1"/>
    <property type="molecule type" value="Genomic_DNA"/>
</dbReference>
<protein>
    <submittedName>
        <fullName evidence="2">Uncharacterized protein</fullName>
    </submittedName>
</protein>
<evidence type="ECO:0000313" key="2">
    <source>
        <dbReference type="EMBL" id="OHS97362.1"/>
    </source>
</evidence>
<dbReference type="GeneID" id="94845529"/>
<organism evidence="2 3">
    <name type="scientific">Tritrichomonas foetus</name>
    <dbReference type="NCBI Taxonomy" id="1144522"/>
    <lineage>
        <taxon>Eukaryota</taxon>
        <taxon>Metamonada</taxon>
        <taxon>Parabasalia</taxon>
        <taxon>Tritrichomonadida</taxon>
        <taxon>Tritrichomonadidae</taxon>
        <taxon>Tritrichomonas</taxon>
    </lineage>
</organism>